<dbReference type="PANTHER" id="PTHR47706">
    <property type="entry name" value="NMRA-LIKE FAMILY PROTEIN"/>
    <property type="match status" value="1"/>
</dbReference>
<dbReference type="EMBL" id="JAHCVI010000006">
    <property type="protein sequence ID" value="KAG7283951.1"/>
    <property type="molecule type" value="Genomic_DNA"/>
</dbReference>
<reference evidence="4" key="1">
    <citation type="submission" date="2023-02" db="EMBL/GenBank/DDBJ databases">
        <authorList>
            <person name="Palmer J.M."/>
        </authorList>
    </citation>
    <scope>NUCLEOTIDE SEQUENCE</scope>
    <source>
        <strain evidence="4">FW57</strain>
    </source>
</reference>
<dbReference type="Gene3D" id="3.40.50.720">
    <property type="entry name" value="NAD(P)-binding Rossmann-like Domain"/>
    <property type="match status" value="1"/>
</dbReference>
<dbReference type="InterPro" id="IPR008030">
    <property type="entry name" value="NmrA-like"/>
</dbReference>
<keyword evidence="5" id="KW-1185">Reference proteome</keyword>
<organism evidence="4 5">
    <name type="scientific">Staphylotrichum longicolle</name>
    <dbReference type="NCBI Taxonomy" id="669026"/>
    <lineage>
        <taxon>Eukaryota</taxon>
        <taxon>Fungi</taxon>
        <taxon>Dikarya</taxon>
        <taxon>Ascomycota</taxon>
        <taxon>Pezizomycotina</taxon>
        <taxon>Sordariomycetes</taxon>
        <taxon>Sordariomycetidae</taxon>
        <taxon>Sordariales</taxon>
        <taxon>Chaetomiaceae</taxon>
        <taxon>Staphylotrichum</taxon>
    </lineage>
</organism>
<evidence type="ECO:0000313" key="4">
    <source>
        <dbReference type="EMBL" id="KAG7283951.1"/>
    </source>
</evidence>
<dbReference type="CDD" id="cd05259">
    <property type="entry name" value="PCBER_SDR_a"/>
    <property type="match status" value="1"/>
</dbReference>
<dbReference type="Pfam" id="PF05368">
    <property type="entry name" value="NmrA"/>
    <property type="match status" value="1"/>
</dbReference>
<dbReference type="Proteomes" id="UP001197093">
    <property type="component" value="Unassembled WGS sequence"/>
</dbReference>
<sequence>MSTKPLQKVAIIGATGRIGGAFAKALLQAGKHDITALTRPDSKGKVPEGIKTVKVNYDDEASLISALEGQQFLIISLSISAASDLHTRIATAAGKAGVPYIMPNVYGYPESPEQAGKSVYGRLVIDRIADVHNTHFSSPVVLACGFWYEWSLALGEPWFGFTIQDRKVTLFDDGTRPITVSTWDQCGRAVAALLGLPESSLAGYKDKTVRIGSFTVSQRDMLDSLHRVLGTTDEDWEITHEGSVKRVEEGLAAMQQGDRRGFAKALYCQVFDPSNETSAYVPVDNEVLGLPKEDLDEATKRAVELVESGWNPFAE</sequence>
<dbReference type="SUPFAM" id="SSF51735">
    <property type="entry name" value="NAD(P)-binding Rossmann-fold domains"/>
    <property type="match status" value="1"/>
</dbReference>
<gene>
    <name evidence="4" type="ORF">NEMBOFW57_010309</name>
</gene>
<evidence type="ECO:0000256" key="2">
    <source>
        <dbReference type="ARBA" id="ARBA00023002"/>
    </source>
</evidence>
<name>A0AAD4HUQ3_9PEZI</name>
<dbReference type="InterPro" id="IPR036291">
    <property type="entry name" value="NAD(P)-bd_dom_sf"/>
</dbReference>
<evidence type="ECO:0000259" key="3">
    <source>
        <dbReference type="Pfam" id="PF05368"/>
    </source>
</evidence>
<dbReference type="InterPro" id="IPR045312">
    <property type="entry name" value="PCBER-like"/>
</dbReference>
<dbReference type="GO" id="GO:0016491">
    <property type="term" value="F:oxidoreductase activity"/>
    <property type="evidence" value="ECO:0007669"/>
    <property type="project" value="UniProtKB-KW"/>
</dbReference>
<dbReference type="InterPro" id="IPR051609">
    <property type="entry name" value="NmrA/Isoflavone_reductase-like"/>
</dbReference>
<proteinExistence type="predicted"/>
<feature type="domain" description="NmrA-like" evidence="3">
    <location>
        <begin position="7"/>
        <end position="107"/>
    </location>
</feature>
<protein>
    <recommendedName>
        <fullName evidence="3">NmrA-like domain-containing protein</fullName>
    </recommendedName>
</protein>
<dbReference type="AlphaFoldDB" id="A0AAD4HUQ3"/>
<comment type="caution">
    <text evidence="4">The sequence shown here is derived from an EMBL/GenBank/DDBJ whole genome shotgun (WGS) entry which is preliminary data.</text>
</comment>
<evidence type="ECO:0000313" key="5">
    <source>
        <dbReference type="Proteomes" id="UP001197093"/>
    </source>
</evidence>
<keyword evidence="1" id="KW-0521">NADP</keyword>
<dbReference type="PANTHER" id="PTHR47706:SF7">
    <property type="entry name" value="CIPA-LIKE, PUTATIVE (AFU_ORTHOLOGUE AFUA_1G01630)-RELATED"/>
    <property type="match status" value="1"/>
</dbReference>
<keyword evidence="2" id="KW-0560">Oxidoreductase</keyword>
<evidence type="ECO:0000256" key="1">
    <source>
        <dbReference type="ARBA" id="ARBA00022857"/>
    </source>
</evidence>
<accession>A0AAD4HUQ3</accession>